<dbReference type="KEGG" id="dzi:111317950"/>
<keyword evidence="1" id="KW-0175">Coiled coil</keyword>
<sequence length="1745" mass="196847">MSENHDSENFGAVDNGPIYPQSSTNQEAEPIELSRVDSKEDMFMDASDELNNDNKEAGTPTARQNDGVLEEKPNAVAREFDAMDNGAYNNEDNDNNHFVNEVERLRALLEQAVDEKEKLEIKHKEEMEALARGISMKDQEIEGLNAKVMNSVAEEEKKVYVENSQRCEVVMERILAALGSVVDQGDFLGDSGGKQIDLVEKSALALIEKYNQFHLKLINLQSLTKAECDFGVREFGTVFVAARDELCELRRKEVELVEKIGLLEDENRKLLEQVESEKATVEMLNLELGKTKTEVEQEKMRCANTKEKLSMAVTKGKALVQKRDALKHSLADKTSELEKCLVELKEKSSSLEAAEFQKEELLKSENLVASLQESLSQKTLILETFEHILSQNDVPEELQSVDIVGRARWLANERNELKGVSLDFFRLKDTICAIDLPENVSFSDLDSCLAWLKESFFQAKDEINMLQNEITTIKEAARYEIDHLSASLLTVQQEKDCIKEELDHLRSKYDEIAGKAHQISLDKDHLSASLAAELAEKDYIQKELDNITSKYEKVVEKLHQLSSEKNEMVRLLIEGSGIVMGDQEWIEETSSNLPMLIDRCFGKIKEQMSASLENPFVDAELFENLQSLLYVKDLELTLCEEILEEDILVRSQLKDLSSKFRVTYRELFVVKEEKDVLQKDLERSEEKSSLLREKLSMAVKKGKGLVQDRENLKVLLEEKNSEIEKLRLELQQEESTVAECRDQICTLSTDLECIPKLESDLTAMKEERDQLEKFLFESNGILQRVVESIDRIVIPVDSAFQEPVEKLNFLARCIDDFQTAKTHTEQELREVKEEASNLAGKLSEAQATMKLLEDALAVAKNDLSQLAEEKREMEFDKKNIQTELQKAIQESHSQTNKFAETCEARKSLEEALSQAESKISLLISEKEEAQSSRTASEMEVEKVRGEVSVQTSKLTEAYNTIKSLENRLSRAEMTVASLTEQSNNSQVEISNLENELKKLKDETETQASRLAGAGTTIKSLEDALVKAENDFSALQGEKRTADQEISTLNSKLNACMEELAGNSGRLKSRSSELIGHLNNLQTLAKDQSFYSTMKQCFDRNLECLKDMDLTIKNTREQLFDKDLELLKGYPLMEDIANLARQFSDDMDNTVNTEMENDEANAINADDVSSCFRRVAEGFQLRNKILADRFEGFSNFLDESIAALLKKLQATKDEIESMVESMESLKQNVKNLELREQEKEKAITMLQNDVGILLSACTDATGDLQLEVKNNLIELISVPGLEKLNHGLQPEVGESVGDDMAQQEFGGNRYAQTAEKLLTATRKVQSSVKFFETTSKAVATVIHDLRKELEDTRKACEKAIEERDAYQSRIFKLENDVEALEDSCRELRLKVEGYQAKEDIWKEKEAEILSLYNSLLMKEKEAEEPFLSASQLRTLFDKLSGMEFPLVESEDLEPHSSADAKKLFSVIDSFTDLQNQINLLSYEKEALQSTLSRQICEIEHLKEEMGIHVRNKLALEEMKTELSEATFGLEKIIVVLGGKEFIGGQNSVGLKAFLPVLEKRVNALLLEAENSKSKAQELGTKLIESQKVADELSTKVKLLEDSVHGRTVQPEIVQERSIFEAPPAPTGSEISEIEDAGSLGKNTISPVPPAAHVRTMRKGSTDHLALNIDLESDHLINNEETDEDKGHLFKSLNTSGLIPKRGKLIADRVDGIWVSGGRVLSSRPRARLGLIAYCLLLHIWLLGTIL</sequence>
<feature type="region of interest" description="Disordered" evidence="2">
    <location>
        <begin position="1"/>
        <end position="65"/>
    </location>
</feature>
<feature type="coiled-coil region" evidence="1">
    <location>
        <begin position="1200"/>
        <end position="1248"/>
    </location>
</feature>
<dbReference type="GeneID" id="111317950"/>
<feature type="coiled-coil region" evidence="1">
    <location>
        <begin position="260"/>
        <end position="287"/>
    </location>
</feature>
<dbReference type="PANTHER" id="PTHR43939:SF68">
    <property type="entry name" value="CENTROSOMAL PROTEIN OF 290 KDA-LIKE"/>
    <property type="match status" value="1"/>
</dbReference>
<reference evidence="4" key="1">
    <citation type="submission" date="2025-08" db="UniProtKB">
        <authorList>
            <consortium name="RefSeq"/>
        </authorList>
    </citation>
    <scope>IDENTIFICATION</scope>
    <source>
        <tissue evidence="4">Fruit stalk</tissue>
    </source>
</reference>
<feature type="coiled-coil region" evidence="1">
    <location>
        <begin position="667"/>
        <end position="774"/>
    </location>
</feature>
<dbReference type="Gene3D" id="1.10.287.1490">
    <property type="match status" value="1"/>
</dbReference>
<dbReference type="SUPFAM" id="SSF57997">
    <property type="entry name" value="Tropomyosin"/>
    <property type="match status" value="1"/>
</dbReference>
<name>A0A6P6BGL8_DURZI</name>
<gene>
    <name evidence="4" type="primary">LOC111317950</name>
</gene>
<proteinExistence type="predicted"/>
<protein>
    <submittedName>
        <fullName evidence="4">LOW QUALITY PROTEIN: A-kinase anchor protein 9-like</fullName>
    </submittedName>
</protein>
<feature type="coiled-coil region" evidence="1">
    <location>
        <begin position="814"/>
        <end position="1044"/>
    </location>
</feature>
<organism evidence="3 4">
    <name type="scientific">Durio zibethinus</name>
    <name type="common">Durian</name>
    <dbReference type="NCBI Taxonomy" id="66656"/>
    <lineage>
        <taxon>Eukaryota</taxon>
        <taxon>Viridiplantae</taxon>
        <taxon>Streptophyta</taxon>
        <taxon>Embryophyta</taxon>
        <taxon>Tracheophyta</taxon>
        <taxon>Spermatophyta</taxon>
        <taxon>Magnoliopsida</taxon>
        <taxon>eudicotyledons</taxon>
        <taxon>Gunneridae</taxon>
        <taxon>Pentapetalae</taxon>
        <taxon>rosids</taxon>
        <taxon>malvids</taxon>
        <taxon>Malvales</taxon>
        <taxon>Malvaceae</taxon>
        <taxon>Helicteroideae</taxon>
        <taxon>Durio</taxon>
    </lineage>
</organism>
<dbReference type="RefSeq" id="XP_022776229.1">
    <property type="nucleotide sequence ID" value="XM_022920494.1"/>
</dbReference>
<evidence type="ECO:0000256" key="1">
    <source>
        <dbReference type="SAM" id="Coils"/>
    </source>
</evidence>
<dbReference type="OrthoDB" id="10255522at2759"/>
<evidence type="ECO:0000313" key="4">
    <source>
        <dbReference type="RefSeq" id="XP_022776229.1"/>
    </source>
</evidence>
<feature type="compositionally biased region" description="Basic and acidic residues" evidence="2">
    <location>
        <begin position="32"/>
        <end position="42"/>
    </location>
</feature>
<dbReference type="Proteomes" id="UP000515121">
    <property type="component" value="Unplaced"/>
</dbReference>
<accession>A0A6P6BGL8</accession>
<evidence type="ECO:0000256" key="2">
    <source>
        <dbReference type="SAM" id="MobiDB-lite"/>
    </source>
</evidence>
<keyword evidence="3" id="KW-1185">Reference proteome</keyword>
<evidence type="ECO:0000313" key="3">
    <source>
        <dbReference type="Proteomes" id="UP000515121"/>
    </source>
</evidence>
<feature type="coiled-coil region" evidence="1">
    <location>
        <begin position="1341"/>
        <end position="1396"/>
    </location>
</feature>
<feature type="coiled-coil region" evidence="1">
    <location>
        <begin position="95"/>
        <end position="129"/>
    </location>
</feature>
<dbReference type="PANTHER" id="PTHR43939">
    <property type="entry name" value="COILED-COIL DOMAIN-CONTAINING PROTEIN 158"/>
    <property type="match status" value="1"/>
</dbReference>